<dbReference type="AlphaFoldDB" id="A0A0B7A3Q9"/>
<protein>
    <submittedName>
        <fullName evidence="1">Uncharacterized protein</fullName>
    </submittedName>
</protein>
<organism evidence="1">
    <name type="scientific">Arion vulgaris</name>
    <dbReference type="NCBI Taxonomy" id="1028688"/>
    <lineage>
        <taxon>Eukaryota</taxon>
        <taxon>Metazoa</taxon>
        <taxon>Spiralia</taxon>
        <taxon>Lophotrochozoa</taxon>
        <taxon>Mollusca</taxon>
        <taxon>Gastropoda</taxon>
        <taxon>Heterobranchia</taxon>
        <taxon>Euthyneura</taxon>
        <taxon>Panpulmonata</taxon>
        <taxon>Eupulmonata</taxon>
        <taxon>Stylommatophora</taxon>
        <taxon>Helicina</taxon>
        <taxon>Arionoidea</taxon>
        <taxon>Arionidae</taxon>
        <taxon>Arion</taxon>
    </lineage>
</organism>
<name>A0A0B7A3Q9_9EUPU</name>
<accession>A0A0B7A3Q9</accession>
<gene>
    <name evidence="1" type="primary">ORF92153</name>
</gene>
<reference evidence="1" key="1">
    <citation type="submission" date="2014-12" db="EMBL/GenBank/DDBJ databases">
        <title>Insight into the proteome of Arion vulgaris.</title>
        <authorList>
            <person name="Aradska J."/>
            <person name="Bulat T."/>
            <person name="Smidak R."/>
            <person name="Sarate P."/>
            <person name="Gangsoo J."/>
            <person name="Sialana F."/>
            <person name="Bilban M."/>
            <person name="Lubec G."/>
        </authorList>
    </citation>
    <scope>NUCLEOTIDE SEQUENCE</scope>
    <source>
        <tissue evidence="1">Skin</tissue>
    </source>
</reference>
<proteinExistence type="predicted"/>
<dbReference type="EMBL" id="HACG01027826">
    <property type="protein sequence ID" value="CEK74691.1"/>
    <property type="molecule type" value="Transcribed_RNA"/>
</dbReference>
<sequence length="79" mass="8672">CGTSSVGFNPKPAPTGLCKYLNIEAEWKDECLHITVICPTLQDYLYNSSKLTGLLLSNKSGLQTSYFSATNFFYAAILV</sequence>
<evidence type="ECO:0000313" key="1">
    <source>
        <dbReference type="EMBL" id="CEK74691.1"/>
    </source>
</evidence>
<feature type="non-terminal residue" evidence="1">
    <location>
        <position position="1"/>
    </location>
</feature>